<protein>
    <submittedName>
        <fullName evidence="1">Uncharacterized protein</fullName>
    </submittedName>
</protein>
<dbReference type="AlphaFoldDB" id="A0A9X8MU23"/>
<evidence type="ECO:0000313" key="1">
    <source>
        <dbReference type="EMBL" id="SHL81230.1"/>
    </source>
</evidence>
<accession>A0A9X8MU23</accession>
<dbReference type="InterPro" id="IPR043993">
    <property type="entry name" value="T4SS_pilin"/>
</dbReference>
<evidence type="ECO:0000313" key="2">
    <source>
        <dbReference type="Proteomes" id="UP000184388"/>
    </source>
</evidence>
<organism evidence="1 2">
    <name type="scientific">Streptomyces yunnanensis</name>
    <dbReference type="NCBI Taxonomy" id="156453"/>
    <lineage>
        <taxon>Bacteria</taxon>
        <taxon>Bacillati</taxon>
        <taxon>Actinomycetota</taxon>
        <taxon>Actinomycetes</taxon>
        <taxon>Kitasatosporales</taxon>
        <taxon>Streptomycetaceae</taxon>
        <taxon>Streptomyces</taxon>
    </lineage>
</organism>
<dbReference type="Proteomes" id="UP000184388">
    <property type="component" value="Unassembled WGS sequence"/>
</dbReference>
<comment type="caution">
    <text evidence="1">The sequence shown here is derived from an EMBL/GenBank/DDBJ whole genome shotgun (WGS) entry which is preliminary data.</text>
</comment>
<sequence>MHPHHTSRPGARRVACTRSAGRSPLQALEESFLALATAAQPLTLPAHLVCEEPEQPVLPVDQVRSRLAHAATSPTLRQLTWCEVVRRAQRLGDPCDLVAVGMTVPVLRRMLARLACPAHVERAEVEQEALAAVTSAVSTVDVDAVVVARELFATADRAVNRLVYAARRRVEQETGHEALHLGRLTRSMARTACQTVSLGAGNGEARDEYAVLARAVSAGAVGVAEALTFGGLRYLMAGGDPGEVESAKRALKAAAIGYGLAVLAPALVTVLQHIVGVGGGDGK</sequence>
<dbReference type="EMBL" id="FRBK01000006">
    <property type="protein sequence ID" value="SHL81230.1"/>
    <property type="molecule type" value="Genomic_DNA"/>
</dbReference>
<dbReference type="Pfam" id="PF18895">
    <property type="entry name" value="T4SS_pilin"/>
    <property type="match status" value="1"/>
</dbReference>
<proteinExistence type="predicted"/>
<reference evidence="2" key="1">
    <citation type="submission" date="2016-11" db="EMBL/GenBank/DDBJ databases">
        <authorList>
            <person name="Jaros S."/>
            <person name="Januszkiewicz K."/>
            <person name="Wedrychowicz H."/>
        </authorList>
    </citation>
    <scope>NUCLEOTIDE SEQUENCE [LARGE SCALE GENOMIC DNA]</scope>
    <source>
        <strain evidence="2">CGMCC 4.3555</strain>
    </source>
</reference>
<gene>
    <name evidence="1" type="ORF">SAMN05216268_106277</name>
</gene>
<name>A0A9X8MU23_9ACTN</name>